<comment type="subcellular location">
    <subcellularLocation>
        <location evidence="8">Cytoplasm</location>
    </subcellularLocation>
</comment>
<evidence type="ECO:0000256" key="1">
    <source>
        <dbReference type="ARBA" id="ARBA00022516"/>
    </source>
</evidence>
<feature type="domain" description="4'-phosphopantetheinyl transferase" evidence="9">
    <location>
        <begin position="4"/>
        <end position="100"/>
    </location>
</feature>
<dbReference type="InterPro" id="IPR004568">
    <property type="entry name" value="Ppantetheine-prot_Trfase_dom"/>
</dbReference>
<keyword evidence="12" id="KW-1185">Reference proteome</keyword>
<reference evidence="10" key="2">
    <citation type="submission" date="2015-03" db="EMBL/GenBank/DDBJ databases">
        <authorList>
            <person name="Murphy D."/>
        </authorList>
    </citation>
    <scope>NUCLEOTIDE SEQUENCE [LARGE SCALE GENOMIC DNA]</scope>
    <source>
        <strain evidence="10">WS 4560</strain>
    </source>
</reference>
<keyword evidence="8" id="KW-0963">Cytoplasm</keyword>
<organism evidence="10 12">
    <name type="scientific">Listeria weihenstephanensis</name>
    <dbReference type="NCBI Taxonomy" id="1006155"/>
    <lineage>
        <taxon>Bacteria</taxon>
        <taxon>Bacillati</taxon>
        <taxon>Bacillota</taxon>
        <taxon>Bacilli</taxon>
        <taxon>Bacillales</taxon>
        <taxon>Listeriaceae</taxon>
        <taxon>Listeria</taxon>
    </lineage>
</organism>
<proteinExistence type="inferred from homology"/>
<dbReference type="EC" id="2.7.8.7" evidence="8"/>
<keyword evidence="3 8" id="KW-0479">Metal-binding</keyword>
<dbReference type="AlphaFoldDB" id="A0A1S7FSU4"/>
<keyword evidence="1 8" id="KW-0444">Lipid biosynthesis</keyword>
<dbReference type="GO" id="GO:0000287">
    <property type="term" value="F:magnesium ion binding"/>
    <property type="evidence" value="ECO:0007669"/>
    <property type="project" value="UniProtKB-UniRule"/>
</dbReference>
<evidence type="ECO:0000256" key="8">
    <source>
        <dbReference type="HAMAP-Rule" id="MF_00101"/>
    </source>
</evidence>
<name>A0A1S7FSU4_9LIST</name>
<dbReference type="GO" id="GO:0006633">
    <property type="term" value="P:fatty acid biosynthetic process"/>
    <property type="evidence" value="ECO:0007669"/>
    <property type="project" value="UniProtKB-UniRule"/>
</dbReference>
<keyword evidence="7 8" id="KW-0275">Fatty acid biosynthesis</keyword>
<dbReference type="InterPro" id="IPR002582">
    <property type="entry name" value="ACPS"/>
</dbReference>
<dbReference type="SUPFAM" id="SSF56214">
    <property type="entry name" value="4'-phosphopantetheinyl transferase"/>
    <property type="match status" value="1"/>
</dbReference>
<evidence type="ECO:0000256" key="7">
    <source>
        <dbReference type="ARBA" id="ARBA00023160"/>
    </source>
</evidence>
<evidence type="ECO:0000313" key="12">
    <source>
        <dbReference type="Proteomes" id="UP000223060"/>
    </source>
</evidence>
<dbReference type="EMBL" id="CP011102">
    <property type="protein sequence ID" value="AQY50437.1"/>
    <property type="molecule type" value="Genomic_DNA"/>
</dbReference>
<dbReference type="Proteomes" id="UP000223060">
    <property type="component" value="Chromosome"/>
</dbReference>
<keyword evidence="4 8" id="KW-0276">Fatty acid metabolism</keyword>
<keyword evidence="6 8" id="KW-0443">Lipid metabolism</keyword>
<dbReference type="Pfam" id="PF01648">
    <property type="entry name" value="ACPS"/>
    <property type="match status" value="1"/>
</dbReference>
<dbReference type="InterPro" id="IPR008278">
    <property type="entry name" value="4-PPantetheinyl_Trfase_dom"/>
</dbReference>
<feature type="binding site" evidence="8">
    <location>
        <position position="58"/>
    </location>
    <ligand>
        <name>Mg(2+)</name>
        <dbReference type="ChEBI" id="CHEBI:18420"/>
    </ligand>
</feature>
<evidence type="ECO:0000313" key="11">
    <source>
        <dbReference type="EMBL" id="MBC1501579.1"/>
    </source>
</evidence>
<evidence type="ECO:0000313" key="10">
    <source>
        <dbReference type="EMBL" id="AQY50437.1"/>
    </source>
</evidence>
<dbReference type="InterPro" id="IPR037143">
    <property type="entry name" value="4-PPantetheinyl_Trfase_dom_sf"/>
</dbReference>
<dbReference type="KEGG" id="lwi:UE46_04925"/>
<evidence type="ECO:0000259" key="9">
    <source>
        <dbReference type="Pfam" id="PF01648"/>
    </source>
</evidence>
<keyword evidence="2 8" id="KW-0808">Transferase</keyword>
<protein>
    <recommendedName>
        <fullName evidence="8">Holo-[acyl-carrier-protein] synthase</fullName>
        <shortName evidence="8">Holo-ACP synthase</shortName>
        <ecNumber evidence="8">2.7.8.7</ecNumber>
    </recommendedName>
    <alternativeName>
        <fullName evidence="8">4'-phosphopantetheinyl transferase AcpS</fullName>
    </alternativeName>
</protein>
<dbReference type="EMBL" id="JAARRL010000025">
    <property type="protein sequence ID" value="MBC1501579.1"/>
    <property type="molecule type" value="Genomic_DNA"/>
</dbReference>
<dbReference type="NCBIfam" id="TIGR00556">
    <property type="entry name" value="pantethn_trn"/>
    <property type="match status" value="1"/>
</dbReference>
<comment type="catalytic activity">
    <reaction evidence="8">
        <text>apo-[ACP] + CoA = holo-[ACP] + adenosine 3',5'-bisphosphate + H(+)</text>
        <dbReference type="Rhea" id="RHEA:12068"/>
        <dbReference type="Rhea" id="RHEA-COMP:9685"/>
        <dbReference type="Rhea" id="RHEA-COMP:9690"/>
        <dbReference type="ChEBI" id="CHEBI:15378"/>
        <dbReference type="ChEBI" id="CHEBI:29999"/>
        <dbReference type="ChEBI" id="CHEBI:57287"/>
        <dbReference type="ChEBI" id="CHEBI:58343"/>
        <dbReference type="ChEBI" id="CHEBI:64479"/>
        <dbReference type="EC" id="2.7.8.7"/>
    </reaction>
</comment>
<comment type="cofactor">
    <cofactor evidence="8">
        <name>Mg(2+)</name>
        <dbReference type="ChEBI" id="CHEBI:18420"/>
    </cofactor>
</comment>
<comment type="similarity">
    <text evidence="8">Belongs to the P-Pant transferase superfamily. AcpS family.</text>
</comment>
<dbReference type="GO" id="GO:0005737">
    <property type="term" value="C:cytoplasm"/>
    <property type="evidence" value="ECO:0007669"/>
    <property type="project" value="UniProtKB-SubCell"/>
</dbReference>
<feature type="binding site" evidence="8">
    <location>
        <position position="8"/>
    </location>
    <ligand>
        <name>Mg(2+)</name>
        <dbReference type="ChEBI" id="CHEBI:18420"/>
    </ligand>
</feature>
<gene>
    <name evidence="8" type="primary">acpS</name>
    <name evidence="11" type="ORF">HB943_13310</name>
    <name evidence="10" type="ORF">UE46_04925</name>
</gene>
<evidence type="ECO:0000256" key="4">
    <source>
        <dbReference type="ARBA" id="ARBA00022832"/>
    </source>
</evidence>
<reference evidence="11 13" key="3">
    <citation type="submission" date="2020-03" db="EMBL/GenBank/DDBJ databases">
        <title>Soil Listeria distribution.</title>
        <authorList>
            <person name="Liao J."/>
            <person name="Wiedmann M."/>
        </authorList>
    </citation>
    <scope>NUCLEOTIDE SEQUENCE [LARGE SCALE GENOMIC DNA]</scope>
    <source>
        <strain evidence="11 13">FSL L7-1523</strain>
    </source>
</reference>
<evidence type="ECO:0000313" key="13">
    <source>
        <dbReference type="Proteomes" id="UP000564536"/>
    </source>
</evidence>
<evidence type="ECO:0000256" key="3">
    <source>
        <dbReference type="ARBA" id="ARBA00022723"/>
    </source>
</evidence>
<dbReference type="NCBIfam" id="TIGR00516">
    <property type="entry name" value="acpS"/>
    <property type="match status" value="1"/>
</dbReference>
<dbReference type="GO" id="GO:0008897">
    <property type="term" value="F:holo-[acyl-carrier-protein] synthase activity"/>
    <property type="evidence" value="ECO:0007669"/>
    <property type="project" value="UniProtKB-UniRule"/>
</dbReference>
<sequence length="127" mass="14342">MIKGIGLDMIDLERVKQVLEHNPRFVERILTEEEQVLLAKYSGSRKVEFLAGRFSAKEAYAKANGTGFGKELSFTDVEILTLPNGRPILTKPKRLDEQVFVSITHTGRSAAAQVIIEDVDRGRKEWQ</sequence>
<evidence type="ECO:0000256" key="5">
    <source>
        <dbReference type="ARBA" id="ARBA00022842"/>
    </source>
</evidence>
<dbReference type="HAMAP" id="MF_00101">
    <property type="entry name" value="AcpS"/>
    <property type="match status" value="1"/>
</dbReference>
<reference evidence="12" key="1">
    <citation type="submission" date="2015-03" db="EMBL/GenBank/DDBJ databases">
        <authorList>
            <person name="Ferrari E."/>
            <person name="Walter M.C."/>
            <person name="Huptas C."/>
            <person name="Scherer S."/>
            <person name="Mueller-Herbst S."/>
        </authorList>
    </citation>
    <scope>NUCLEOTIDE SEQUENCE [LARGE SCALE GENOMIC DNA]</scope>
    <source>
        <strain evidence="12">LWP01</strain>
    </source>
</reference>
<dbReference type="RefSeq" id="WP_036058509.1">
    <property type="nucleotide sequence ID" value="NZ_CP011102.1"/>
</dbReference>
<dbReference type="Gene3D" id="3.90.470.20">
    <property type="entry name" value="4'-phosphopantetheinyl transferase domain"/>
    <property type="match status" value="1"/>
</dbReference>
<keyword evidence="5 8" id="KW-0460">Magnesium</keyword>
<evidence type="ECO:0000256" key="6">
    <source>
        <dbReference type="ARBA" id="ARBA00023098"/>
    </source>
</evidence>
<evidence type="ECO:0000256" key="2">
    <source>
        <dbReference type="ARBA" id="ARBA00022679"/>
    </source>
</evidence>
<comment type="function">
    <text evidence="8">Transfers the 4'-phosphopantetheine moiety from coenzyme A to a Ser of acyl-carrier-protein.</text>
</comment>
<dbReference type="Proteomes" id="UP000564536">
    <property type="component" value="Unassembled WGS sequence"/>
</dbReference>
<accession>A0A1S7FSU4</accession>